<feature type="domain" description="TM7S3/TM198-like" evidence="8">
    <location>
        <begin position="75"/>
        <end position="269"/>
    </location>
</feature>
<evidence type="ECO:0000256" key="6">
    <source>
        <dbReference type="ARBA" id="ARBA00049737"/>
    </source>
</evidence>
<feature type="transmembrane region" description="Helical" evidence="7">
    <location>
        <begin position="121"/>
        <end position="145"/>
    </location>
</feature>
<organism evidence="9 10">
    <name type="scientific">Synaphobranchus kaupii</name>
    <name type="common">Kaup's arrowtooth eel</name>
    <dbReference type="NCBI Taxonomy" id="118154"/>
    <lineage>
        <taxon>Eukaryota</taxon>
        <taxon>Metazoa</taxon>
        <taxon>Chordata</taxon>
        <taxon>Craniata</taxon>
        <taxon>Vertebrata</taxon>
        <taxon>Euteleostomi</taxon>
        <taxon>Actinopterygii</taxon>
        <taxon>Neopterygii</taxon>
        <taxon>Teleostei</taxon>
        <taxon>Anguilliformes</taxon>
        <taxon>Synaphobranchidae</taxon>
        <taxon>Synaphobranchus</taxon>
    </lineage>
</organism>
<comment type="subcellular location">
    <subcellularLocation>
        <location evidence="1">Membrane</location>
        <topology evidence="1">Multi-pass membrane protein</topology>
    </subcellularLocation>
</comment>
<keyword evidence="4 7" id="KW-1133">Transmembrane helix</keyword>
<feature type="transmembrane region" description="Helical" evidence="7">
    <location>
        <begin position="246"/>
        <end position="269"/>
    </location>
</feature>
<dbReference type="PANTHER" id="PTHR31247">
    <property type="entry name" value="TRANSMEMBRANE PROTEIN 198 FAMILY MEMBER"/>
    <property type="match status" value="1"/>
</dbReference>
<evidence type="ECO:0000313" key="9">
    <source>
        <dbReference type="EMBL" id="KAJ8369895.1"/>
    </source>
</evidence>
<evidence type="ECO:0000256" key="7">
    <source>
        <dbReference type="SAM" id="Phobius"/>
    </source>
</evidence>
<dbReference type="Proteomes" id="UP001152622">
    <property type="component" value="Chromosome 3"/>
</dbReference>
<accession>A0A9Q1FZ41</accession>
<reference evidence="9" key="1">
    <citation type="journal article" date="2023" name="Science">
        <title>Genome structures resolve the early diversification of teleost fishes.</title>
        <authorList>
            <person name="Parey E."/>
            <person name="Louis A."/>
            <person name="Montfort J."/>
            <person name="Bouchez O."/>
            <person name="Roques C."/>
            <person name="Iampietro C."/>
            <person name="Lluch J."/>
            <person name="Castinel A."/>
            <person name="Donnadieu C."/>
            <person name="Desvignes T."/>
            <person name="Floi Bucao C."/>
            <person name="Jouanno E."/>
            <person name="Wen M."/>
            <person name="Mejri S."/>
            <person name="Dirks R."/>
            <person name="Jansen H."/>
            <person name="Henkel C."/>
            <person name="Chen W.J."/>
            <person name="Zahm M."/>
            <person name="Cabau C."/>
            <person name="Klopp C."/>
            <person name="Thompson A.W."/>
            <person name="Robinson-Rechavi M."/>
            <person name="Braasch I."/>
            <person name="Lecointre G."/>
            <person name="Bobe J."/>
            <person name="Postlethwait J.H."/>
            <person name="Berthelot C."/>
            <person name="Roest Crollius H."/>
            <person name="Guiguen Y."/>
        </authorList>
    </citation>
    <scope>NUCLEOTIDE SEQUENCE</scope>
    <source>
        <strain evidence="9">WJC10195</strain>
    </source>
</reference>
<proteinExistence type="inferred from homology"/>
<evidence type="ECO:0000259" key="8">
    <source>
        <dbReference type="Pfam" id="PF13886"/>
    </source>
</evidence>
<dbReference type="AlphaFoldDB" id="A0A9Q1FZ41"/>
<comment type="similarity">
    <text evidence="2">Belongs to the TMEM198 family.</text>
</comment>
<dbReference type="InterPro" id="IPR040236">
    <property type="entry name" value="TMEM198"/>
</dbReference>
<feature type="transmembrane region" description="Helical" evidence="7">
    <location>
        <begin position="204"/>
        <end position="225"/>
    </location>
</feature>
<name>A0A9Q1FZ41_SYNKA</name>
<evidence type="ECO:0000256" key="5">
    <source>
        <dbReference type="ARBA" id="ARBA00023136"/>
    </source>
</evidence>
<protein>
    <recommendedName>
        <fullName evidence="6">Transmembrane protein 198</fullName>
    </recommendedName>
</protein>
<evidence type="ECO:0000313" key="10">
    <source>
        <dbReference type="Proteomes" id="UP001152622"/>
    </source>
</evidence>
<keyword evidence="10" id="KW-1185">Reference proteome</keyword>
<keyword evidence="3 7" id="KW-0812">Transmembrane</keyword>
<evidence type="ECO:0000256" key="3">
    <source>
        <dbReference type="ARBA" id="ARBA00022692"/>
    </source>
</evidence>
<sequence>MGQFLKRNPSLIEYKACCDGCDPPVTPLPARLNVSPEMSDLSQLPPEGTAPGVAEVDTCQLPMDRKYDIVPALICSTCCLFGIIYCFFGYRCFKAVMFLSGLMFGSVVIFLLCYKERVLDVPLSVEVSAGIGLGIGALCGLVTMLVRSVGLFLTGLQLGLLLAIAALLAASPYYSPGTVWVPLGVLLGAGTMCAVLALHWQRLFTVLSTAAFGAAVLTACADYFVEMLALGAHLYDRLRLTPAAPLCWYSWVMAGIWPALGLMGVFIQWKLTGEGYSHTEVIVSRRQKRVQLMRIRQKDAKKRQQGGGQEGVYRRKPTPIKRYAGDVLAPSYLQSLRDRQMGTGTSLSSLGTANHTLIDFDFETGSTAPLTATTPVIRV</sequence>
<evidence type="ECO:0000256" key="4">
    <source>
        <dbReference type="ARBA" id="ARBA00022989"/>
    </source>
</evidence>
<evidence type="ECO:0000256" key="2">
    <source>
        <dbReference type="ARBA" id="ARBA00006244"/>
    </source>
</evidence>
<dbReference type="OrthoDB" id="115781at2759"/>
<feature type="transmembrane region" description="Helical" evidence="7">
    <location>
        <begin position="69"/>
        <end position="90"/>
    </location>
</feature>
<keyword evidence="5 7" id="KW-0472">Membrane</keyword>
<dbReference type="GO" id="GO:0005886">
    <property type="term" value="C:plasma membrane"/>
    <property type="evidence" value="ECO:0007669"/>
    <property type="project" value="TreeGrafter"/>
</dbReference>
<feature type="transmembrane region" description="Helical" evidence="7">
    <location>
        <begin position="96"/>
        <end position="114"/>
    </location>
</feature>
<feature type="transmembrane region" description="Helical" evidence="7">
    <location>
        <begin position="177"/>
        <end position="198"/>
    </location>
</feature>
<evidence type="ECO:0000256" key="1">
    <source>
        <dbReference type="ARBA" id="ARBA00004141"/>
    </source>
</evidence>
<dbReference type="InterPro" id="IPR025256">
    <property type="entry name" value="TM7S3/TM198-like_dom"/>
</dbReference>
<gene>
    <name evidence="9" type="ORF">SKAU_G00099230</name>
</gene>
<dbReference type="PANTHER" id="PTHR31247:SF17">
    <property type="entry name" value="DUF4203 DOMAIN-CONTAINING PROTEIN"/>
    <property type="match status" value="1"/>
</dbReference>
<dbReference type="EMBL" id="JAINUF010000003">
    <property type="protein sequence ID" value="KAJ8369895.1"/>
    <property type="molecule type" value="Genomic_DNA"/>
</dbReference>
<feature type="transmembrane region" description="Helical" evidence="7">
    <location>
        <begin position="151"/>
        <end position="170"/>
    </location>
</feature>
<dbReference type="Pfam" id="PF13886">
    <property type="entry name" value="TM7S3_TM198"/>
    <property type="match status" value="1"/>
</dbReference>
<comment type="caution">
    <text evidence="9">The sequence shown here is derived from an EMBL/GenBank/DDBJ whole genome shotgun (WGS) entry which is preliminary data.</text>
</comment>